<feature type="non-terminal residue" evidence="3">
    <location>
        <position position="1"/>
    </location>
</feature>
<protein>
    <recommendedName>
        <fullName evidence="2">Nephrocystin 3-like N-terminal domain-containing protein</fullName>
    </recommendedName>
</protein>
<dbReference type="PANTHER" id="PTHR10039">
    <property type="entry name" value="AMELOGENIN"/>
    <property type="match status" value="1"/>
</dbReference>
<evidence type="ECO:0000256" key="1">
    <source>
        <dbReference type="ARBA" id="ARBA00022737"/>
    </source>
</evidence>
<dbReference type="OMA" id="VCARTHF"/>
<feature type="domain" description="Nephrocystin 3-like N-terminal" evidence="2">
    <location>
        <begin position="115"/>
        <end position="277"/>
    </location>
</feature>
<dbReference type="Gene3D" id="3.40.50.300">
    <property type="entry name" value="P-loop containing nucleotide triphosphate hydrolases"/>
    <property type="match status" value="1"/>
</dbReference>
<dbReference type="InterPro" id="IPR056884">
    <property type="entry name" value="NPHP3-like_N"/>
</dbReference>
<evidence type="ECO:0000259" key="2">
    <source>
        <dbReference type="Pfam" id="PF24883"/>
    </source>
</evidence>
<dbReference type="EMBL" id="KB468124">
    <property type="protein sequence ID" value="PCH41981.1"/>
    <property type="molecule type" value="Genomic_DNA"/>
</dbReference>
<dbReference type="InterPro" id="IPR027417">
    <property type="entry name" value="P-loop_NTPase"/>
</dbReference>
<dbReference type="Proteomes" id="UP000218811">
    <property type="component" value="Unassembled WGS sequence"/>
</dbReference>
<gene>
    <name evidence="3" type="ORF">WOLCODRAFT_73209</name>
</gene>
<dbReference type="STRING" id="742152.A0A2H3JJG0"/>
<reference evidence="3 4" key="1">
    <citation type="journal article" date="2012" name="Science">
        <title>The Paleozoic origin of enzymatic lignin decomposition reconstructed from 31 fungal genomes.</title>
        <authorList>
            <person name="Floudas D."/>
            <person name="Binder M."/>
            <person name="Riley R."/>
            <person name="Barry K."/>
            <person name="Blanchette R.A."/>
            <person name="Henrissat B."/>
            <person name="Martinez A.T."/>
            <person name="Otillar R."/>
            <person name="Spatafora J.W."/>
            <person name="Yadav J.S."/>
            <person name="Aerts A."/>
            <person name="Benoit I."/>
            <person name="Boyd A."/>
            <person name="Carlson A."/>
            <person name="Copeland A."/>
            <person name="Coutinho P.M."/>
            <person name="de Vries R.P."/>
            <person name="Ferreira P."/>
            <person name="Findley K."/>
            <person name="Foster B."/>
            <person name="Gaskell J."/>
            <person name="Glotzer D."/>
            <person name="Gorecki P."/>
            <person name="Heitman J."/>
            <person name="Hesse C."/>
            <person name="Hori C."/>
            <person name="Igarashi K."/>
            <person name="Jurgens J.A."/>
            <person name="Kallen N."/>
            <person name="Kersten P."/>
            <person name="Kohler A."/>
            <person name="Kuees U."/>
            <person name="Kumar T.K.A."/>
            <person name="Kuo A."/>
            <person name="LaButti K."/>
            <person name="Larrondo L.F."/>
            <person name="Lindquist E."/>
            <person name="Ling A."/>
            <person name="Lombard V."/>
            <person name="Lucas S."/>
            <person name="Lundell T."/>
            <person name="Martin R."/>
            <person name="McLaughlin D.J."/>
            <person name="Morgenstern I."/>
            <person name="Morin E."/>
            <person name="Murat C."/>
            <person name="Nagy L.G."/>
            <person name="Nolan M."/>
            <person name="Ohm R.A."/>
            <person name="Patyshakuliyeva A."/>
            <person name="Rokas A."/>
            <person name="Ruiz-Duenas F.J."/>
            <person name="Sabat G."/>
            <person name="Salamov A."/>
            <person name="Samejima M."/>
            <person name="Schmutz J."/>
            <person name="Slot J.C."/>
            <person name="St John F."/>
            <person name="Stenlid J."/>
            <person name="Sun H."/>
            <person name="Sun S."/>
            <person name="Syed K."/>
            <person name="Tsang A."/>
            <person name="Wiebenga A."/>
            <person name="Young D."/>
            <person name="Pisabarro A."/>
            <person name="Eastwood D.C."/>
            <person name="Martin F."/>
            <person name="Cullen D."/>
            <person name="Grigoriev I.V."/>
            <person name="Hibbett D.S."/>
        </authorList>
    </citation>
    <scope>NUCLEOTIDE SEQUENCE [LARGE SCALE GENOMIC DNA]</scope>
    <source>
        <strain evidence="3 4">MD-104</strain>
    </source>
</reference>
<dbReference type="PANTHER" id="PTHR10039:SF17">
    <property type="entry name" value="FUNGAL STAND N-TERMINAL GOODBYE DOMAIN-CONTAINING PROTEIN-RELATED"/>
    <property type="match status" value="1"/>
</dbReference>
<organism evidence="3 4">
    <name type="scientific">Wolfiporia cocos (strain MD-104)</name>
    <name type="common">Brown rot fungus</name>
    <dbReference type="NCBI Taxonomy" id="742152"/>
    <lineage>
        <taxon>Eukaryota</taxon>
        <taxon>Fungi</taxon>
        <taxon>Dikarya</taxon>
        <taxon>Basidiomycota</taxon>
        <taxon>Agaricomycotina</taxon>
        <taxon>Agaricomycetes</taxon>
        <taxon>Polyporales</taxon>
        <taxon>Phaeolaceae</taxon>
        <taxon>Wolfiporia</taxon>
    </lineage>
</organism>
<evidence type="ECO:0000313" key="3">
    <source>
        <dbReference type="EMBL" id="PCH41981.1"/>
    </source>
</evidence>
<evidence type="ECO:0000313" key="4">
    <source>
        <dbReference type="Proteomes" id="UP000218811"/>
    </source>
</evidence>
<dbReference type="SUPFAM" id="SSF52540">
    <property type="entry name" value="P-loop containing nucleoside triphosphate hydrolases"/>
    <property type="match status" value="1"/>
</dbReference>
<sequence length="621" mass="70041">LKDINQEAGEITRHNAAVRIFRSKQDADTLVRIKRRIDEARSNFQVCHIGSFRVCEFMNVSFADILPRKSGGQTRQYTDNAVLDRLPHRDDASYLSPINEVKSGYLLGTRTELLSELEHWATAEDQPCIFILSGAAGMGKSTVAFELARRLDRTGRLGASFFFVRGDADLSSTTYVIPTIAYQLARSQTLLRPRIIECAHAHVSRLSLQNMEMQIQDLIVDPLADIILDHCDPVVIIIDALDECTDQALERIPRLLYLLLRGIRDLHIPIRVLLTTRPELHIERVFDTVEFKSITKPYRLEEVPQVDVDGDIALFFRDRLEKLPNFSVLFNSRPNVVHDLTRRAGGLFIWAATACRMLYNNSTRVLPFIDALLLGNSASFAVVLNDLDRLYLTVLRSALSSDFLIECSTNKADMECVLGALALLQHHISLQTLAALLDVTEEGVLSILERLQSVAHYDQRDPTIPFRPLHASFPQFLVDGQRCQDTSYYINPHSHHARLAVACLKLLNTHPGFHRNILALDDPTVSLNAIDDLPSLAQKFMPLHVQYACSHWAYHVSEADPTSSLVDELNVFCSRKVLVWIEASSILGKLDAAAKSLVHVHTWSRVCARTHFSRAELNLYV</sequence>
<dbReference type="OrthoDB" id="3228837at2759"/>
<accession>A0A2H3JJG0</accession>
<keyword evidence="4" id="KW-1185">Reference proteome</keyword>
<name>A0A2H3JJG0_WOLCO</name>
<dbReference type="AlphaFoldDB" id="A0A2H3JJG0"/>
<dbReference type="Pfam" id="PF24883">
    <property type="entry name" value="NPHP3_N"/>
    <property type="match status" value="1"/>
</dbReference>
<proteinExistence type="predicted"/>
<keyword evidence="1" id="KW-0677">Repeat</keyword>